<keyword evidence="10" id="KW-0256">Endoplasmic reticulum</keyword>
<evidence type="ECO:0000256" key="16">
    <source>
        <dbReference type="ARBA" id="ARBA00061883"/>
    </source>
</evidence>
<comment type="function">
    <text evidence="15">E3 ubiquitin-protein ligase that acts as a negative regulator of NOD2 signaling by mediating ubiquitination and degradation of RIPK2. Also catalyzes ubiquitination and proteasomal degradation of CANX within the endoplasmic reticulum. Could have a role in spermatogenesis.</text>
</comment>
<evidence type="ECO:0000256" key="13">
    <source>
        <dbReference type="ARBA" id="ARBA00023136"/>
    </source>
</evidence>
<evidence type="ECO:0000256" key="1">
    <source>
        <dbReference type="ARBA" id="ARBA00000900"/>
    </source>
</evidence>
<gene>
    <name evidence="23" type="primary">Znrf4</name>
</gene>
<comment type="pathway">
    <text evidence="3">Protein modification; protein ubiquitination.</text>
</comment>
<keyword evidence="9 20" id="KW-0863">Zinc-finger</keyword>
<organism evidence="23 24">
    <name type="scientific">Peromyscus maniculatus bairdii</name>
    <name type="common">Prairie deer mouse</name>
    <dbReference type="NCBI Taxonomy" id="230844"/>
    <lineage>
        <taxon>Eukaryota</taxon>
        <taxon>Metazoa</taxon>
        <taxon>Chordata</taxon>
        <taxon>Craniata</taxon>
        <taxon>Vertebrata</taxon>
        <taxon>Euteleostomi</taxon>
        <taxon>Mammalia</taxon>
        <taxon>Eutheria</taxon>
        <taxon>Euarchontoglires</taxon>
        <taxon>Glires</taxon>
        <taxon>Rodentia</taxon>
        <taxon>Myomorpha</taxon>
        <taxon>Muroidea</taxon>
        <taxon>Cricetidae</taxon>
        <taxon>Neotominae</taxon>
        <taxon>Peromyscus</taxon>
    </lineage>
</organism>
<evidence type="ECO:0000313" key="23">
    <source>
        <dbReference type="Ensembl" id="ENSPEMP00000004382.1"/>
    </source>
</evidence>
<dbReference type="OrthoDB" id="8062037at2759"/>
<dbReference type="FunFam" id="3.30.40.10:FF:000501">
    <property type="entry name" value="E3 ubiquitin-protein ligase ZNRF4"/>
    <property type="match status" value="1"/>
</dbReference>
<dbReference type="Gene3D" id="3.30.40.10">
    <property type="entry name" value="Zinc/RING finger domain, C3HC4 (zinc finger)"/>
    <property type="match status" value="1"/>
</dbReference>
<name>A0A6I9LUB4_PERMB</name>
<protein>
    <recommendedName>
        <fullName evidence="17">E3 ubiquitin-protein ligase ZNRF4</fullName>
        <ecNumber evidence="4">2.3.2.27</ecNumber>
    </recommendedName>
    <alternativeName>
        <fullName evidence="18">RING-type E3 ubiquitin transferase ZNRF4</fullName>
    </alternativeName>
    <alternativeName>
        <fullName evidence="19">Zinc/RING finger protein 4</fullName>
    </alternativeName>
</protein>
<keyword evidence="8 21" id="KW-0732">Signal</keyword>
<keyword evidence="13" id="KW-0472">Membrane</keyword>
<evidence type="ECO:0000256" key="20">
    <source>
        <dbReference type="PROSITE-ProRule" id="PRU00175"/>
    </source>
</evidence>
<accession>A0A6I9LUB4</accession>
<comment type="catalytic activity">
    <reaction evidence="1">
        <text>S-ubiquitinyl-[E2 ubiquitin-conjugating enzyme]-L-cysteine + [acceptor protein]-L-lysine = [E2 ubiquitin-conjugating enzyme]-L-cysteine + N(6)-ubiquitinyl-[acceptor protein]-L-lysine.</text>
        <dbReference type="EC" id="2.3.2.27"/>
    </reaction>
</comment>
<dbReference type="PANTHER" id="PTHR47168">
    <property type="entry name" value="RING ZINC FINGER DOMAIN SUPERFAMILY PROTEIN-RELATED"/>
    <property type="match status" value="1"/>
</dbReference>
<evidence type="ECO:0000256" key="7">
    <source>
        <dbReference type="ARBA" id="ARBA00022723"/>
    </source>
</evidence>
<evidence type="ECO:0000256" key="5">
    <source>
        <dbReference type="ARBA" id="ARBA00022679"/>
    </source>
</evidence>
<keyword evidence="11" id="KW-0862">Zinc</keyword>
<proteinExistence type="predicted"/>
<evidence type="ECO:0000256" key="3">
    <source>
        <dbReference type="ARBA" id="ARBA00004906"/>
    </source>
</evidence>
<dbReference type="PANTHER" id="PTHR47168:SF1">
    <property type="entry name" value="OS02G0798600 PROTEIN"/>
    <property type="match status" value="1"/>
</dbReference>
<evidence type="ECO:0000256" key="15">
    <source>
        <dbReference type="ARBA" id="ARBA00054912"/>
    </source>
</evidence>
<evidence type="ECO:0000256" key="10">
    <source>
        <dbReference type="ARBA" id="ARBA00022824"/>
    </source>
</evidence>
<evidence type="ECO:0000259" key="22">
    <source>
        <dbReference type="PROSITE" id="PS50089"/>
    </source>
</evidence>
<evidence type="ECO:0000256" key="6">
    <source>
        <dbReference type="ARBA" id="ARBA00022692"/>
    </source>
</evidence>
<evidence type="ECO:0000256" key="9">
    <source>
        <dbReference type="ARBA" id="ARBA00022771"/>
    </source>
</evidence>
<reference evidence="23" key="3">
    <citation type="submission" date="2025-09" db="UniProtKB">
        <authorList>
            <consortium name="Ensembl"/>
        </authorList>
    </citation>
    <scope>IDENTIFICATION</scope>
</reference>
<dbReference type="GeneTree" id="ENSGT00940000163061"/>
<evidence type="ECO:0000256" key="8">
    <source>
        <dbReference type="ARBA" id="ARBA00022729"/>
    </source>
</evidence>
<dbReference type="SMART" id="SM00184">
    <property type="entry name" value="RING"/>
    <property type="match status" value="1"/>
</dbReference>
<dbReference type="Ensembl" id="ENSPEMT00000007955.2">
    <property type="protein sequence ID" value="ENSPEMP00000004382.1"/>
    <property type="gene ID" value="ENSPEMG00000006665.2"/>
</dbReference>
<dbReference type="SUPFAM" id="SSF57850">
    <property type="entry name" value="RING/U-box"/>
    <property type="match status" value="1"/>
</dbReference>
<keyword evidence="7" id="KW-0479">Metal-binding</keyword>
<evidence type="ECO:0000256" key="2">
    <source>
        <dbReference type="ARBA" id="ARBA00004115"/>
    </source>
</evidence>
<feature type="signal peptide" evidence="21">
    <location>
        <begin position="1"/>
        <end position="28"/>
    </location>
</feature>
<dbReference type="GeneID" id="102907553"/>
<keyword evidence="6" id="KW-0812">Transmembrane</keyword>
<reference evidence="23 24" key="1">
    <citation type="submission" date="2018-10" db="EMBL/GenBank/DDBJ databases">
        <title>Improved assembly of the deer mouse Peromyscus maniculatus genome.</title>
        <authorList>
            <person name="Lassance J.-M."/>
            <person name="Hoekstra H.E."/>
        </authorList>
    </citation>
    <scope>NUCLEOTIDE SEQUENCE [LARGE SCALE GENOMIC DNA]</scope>
</reference>
<evidence type="ECO:0000256" key="11">
    <source>
        <dbReference type="ARBA" id="ARBA00022833"/>
    </source>
</evidence>
<dbReference type="InterPro" id="IPR001841">
    <property type="entry name" value="Znf_RING"/>
</dbReference>
<comment type="subcellular location">
    <subcellularLocation>
        <location evidence="2">Endoplasmic reticulum membrane</location>
        <topology evidence="2">Single-pass type I membrane protein</topology>
    </subcellularLocation>
</comment>
<keyword evidence="24" id="KW-1185">Reference proteome</keyword>
<evidence type="ECO:0000256" key="21">
    <source>
        <dbReference type="SAM" id="SignalP"/>
    </source>
</evidence>
<evidence type="ECO:0000313" key="24">
    <source>
        <dbReference type="Proteomes" id="UP000694547"/>
    </source>
</evidence>
<evidence type="ECO:0000256" key="19">
    <source>
        <dbReference type="ARBA" id="ARBA00081944"/>
    </source>
</evidence>
<dbReference type="GO" id="GO:0005789">
    <property type="term" value="C:endoplasmic reticulum membrane"/>
    <property type="evidence" value="ECO:0007669"/>
    <property type="project" value="UniProtKB-SubCell"/>
</dbReference>
<evidence type="ECO:0000256" key="4">
    <source>
        <dbReference type="ARBA" id="ARBA00012483"/>
    </source>
</evidence>
<dbReference type="CTD" id="148066"/>
<dbReference type="Proteomes" id="UP000694547">
    <property type="component" value="Chromosome 22"/>
</dbReference>
<evidence type="ECO:0000256" key="18">
    <source>
        <dbReference type="ARBA" id="ARBA00077175"/>
    </source>
</evidence>
<dbReference type="AlphaFoldDB" id="A0A6I9LUB4"/>
<reference evidence="23" key="2">
    <citation type="submission" date="2025-08" db="UniProtKB">
        <authorList>
            <consortium name="Ensembl"/>
        </authorList>
    </citation>
    <scope>IDENTIFICATION</scope>
</reference>
<dbReference type="CDD" id="cd16665">
    <property type="entry name" value="RING-H2_RNF13-like"/>
    <property type="match status" value="1"/>
</dbReference>
<dbReference type="Pfam" id="PF13639">
    <property type="entry name" value="zf-RING_2"/>
    <property type="match status" value="1"/>
</dbReference>
<dbReference type="PROSITE" id="PS50089">
    <property type="entry name" value="ZF_RING_2"/>
    <property type="match status" value="1"/>
</dbReference>
<evidence type="ECO:0000256" key="14">
    <source>
        <dbReference type="ARBA" id="ARBA00023180"/>
    </source>
</evidence>
<comment type="subunit">
    <text evidence="16">Interacts with CANX.</text>
</comment>
<sequence>MARSAWARVAPVALVALWLVLSPSSADAQVNLSSVDFSELPALLGVPLDPQGARSYLLVARPADACLAIESPGPDNNSQDPLVLVRPLGCKWERTGRRALRAGTTAASARTEDPGQQLRVYDDLEVTVRCDRPARVLLPHGGPCPDPECHPAVAASWALARALALAASTLFVLRQLWPWIRGWGSRGTTVKTQTCQKAQVRTFTRLSDLCAICLDDYEEGERLKILPCAHAYHCRCIDPWFSRAARRSCPLCKQSVASTHDGSTDSSVGGDDPPLPEHCPPIWAIQARLRSRRLELLARTVPCRRCSSTTSLGMAENVEPSEETYEPS</sequence>
<dbReference type="GO" id="GO:0061630">
    <property type="term" value="F:ubiquitin protein ligase activity"/>
    <property type="evidence" value="ECO:0007669"/>
    <property type="project" value="UniProtKB-EC"/>
</dbReference>
<keyword evidence="5" id="KW-0808">Transferase</keyword>
<evidence type="ECO:0000256" key="17">
    <source>
        <dbReference type="ARBA" id="ARBA00069170"/>
    </source>
</evidence>
<dbReference type="InterPro" id="IPR013083">
    <property type="entry name" value="Znf_RING/FYVE/PHD"/>
</dbReference>
<dbReference type="EC" id="2.3.2.27" evidence="4"/>
<feature type="chain" id="PRO_5044635504" description="E3 ubiquitin-protein ligase ZNRF4" evidence="21">
    <location>
        <begin position="29"/>
        <end position="328"/>
    </location>
</feature>
<evidence type="ECO:0000256" key="12">
    <source>
        <dbReference type="ARBA" id="ARBA00022989"/>
    </source>
</evidence>
<keyword evidence="12" id="KW-1133">Transmembrane helix</keyword>
<dbReference type="GO" id="GO:0008270">
    <property type="term" value="F:zinc ion binding"/>
    <property type="evidence" value="ECO:0007669"/>
    <property type="project" value="UniProtKB-KW"/>
</dbReference>
<dbReference type="RefSeq" id="XP_006982318.1">
    <property type="nucleotide sequence ID" value="XM_006982256.2"/>
</dbReference>
<dbReference type="InterPro" id="IPR051653">
    <property type="entry name" value="E3_ligase_sorting_rcpt"/>
</dbReference>
<feature type="domain" description="RING-type" evidence="22">
    <location>
        <begin position="210"/>
        <end position="253"/>
    </location>
</feature>
<keyword evidence="14" id="KW-0325">Glycoprotein</keyword>